<dbReference type="InterPro" id="IPR050263">
    <property type="entry name" value="Bact_Fimbrial_Adh_Pro"/>
</dbReference>
<dbReference type="InterPro" id="IPR036937">
    <property type="entry name" value="Adhesion_dom_fimbrial_sf"/>
</dbReference>
<protein>
    <submittedName>
        <fullName evidence="3">Type 1 fimbria pilin</fullName>
    </submittedName>
</protein>
<dbReference type="PANTHER" id="PTHR33420">
    <property type="entry name" value="FIMBRIAL SUBUNIT ELFA-RELATED"/>
    <property type="match status" value="1"/>
</dbReference>
<keyword evidence="1" id="KW-0732">Signal</keyword>
<dbReference type="GO" id="GO:0043709">
    <property type="term" value="P:cell adhesion involved in single-species biofilm formation"/>
    <property type="evidence" value="ECO:0007669"/>
    <property type="project" value="TreeGrafter"/>
</dbReference>
<dbReference type="Gene3D" id="2.60.40.1090">
    <property type="entry name" value="Fimbrial-type adhesion domain"/>
    <property type="match status" value="1"/>
</dbReference>
<reference evidence="3" key="1">
    <citation type="submission" date="2019-06" db="EMBL/GenBank/DDBJ databases">
        <authorList>
            <person name="Deangelis K."/>
            <person name="Huntemann M."/>
            <person name="Clum A."/>
            <person name="Pillay M."/>
            <person name="Palaniappan K."/>
            <person name="Varghese N."/>
            <person name="Mikhailova N."/>
            <person name="Stamatis D."/>
            <person name="Reddy T."/>
            <person name="Daum C."/>
            <person name="Shapiro N."/>
            <person name="Ivanova N."/>
            <person name="Kyrpides N."/>
            <person name="Woyke T."/>
        </authorList>
    </citation>
    <scope>NUCLEOTIDE SEQUENCE [LARGE SCALE GENOMIC DNA]</scope>
    <source>
        <strain evidence="3">128R</strain>
    </source>
</reference>
<dbReference type="InterPro" id="IPR000259">
    <property type="entry name" value="Adhesion_dom_fimbrial"/>
</dbReference>
<dbReference type="SUPFAM" id="SSF49401">
    <property type="entry name" value="Bacterial adhesins"/>
    <property type="match status" value="1"/>
</dbReference>
<accession>A0A542D7I8</accession>
<feature type="signal peptide" evidence="1">
    <location>
        <begin position="1"/>
        <end position="24"/>
    </location>
</feature>
<feature type="chain" id="PRO_5022026986" evidence="1">
    <location>
        <begin position="25"/>
        <end position="162"/>
    </location>
</feature>
<sequence length="162" mass="16820">MSGKGFRAVLLVALLISGAQTAVAATSSLSISGNILLPPPCVINGDQVITVDFTNEVMTTRVDGINYRQPVPYTLECSASSTNALKMQIQGIGAGFAGALQTTKGDLGIALSSDNQGVPVNSWLNFTLPDQPKLFATLVKRPGTILSGGTFTAAATMVVDYQ</sequence>
<dbReference type="InterPro" id="IPR008966">
    <property type="entry name" value="Adhesion_dom_sf"/>
</dbReference>
<feature type="domain" description="Fimbrial-type adhesion" evidence="2">
    <location>
        <begin position="30"/>
        <end position="162"/>
    </location>
</feature>
<proteinExistence type="predicted"/>
<evidence type="ECO:0000313" key="3">
    <source>
        <dbReference type="EMBL" id="TVZ68564.1"/>
    </source>
</evidence>
<dbReference type="AlphaFoldDB" id="A0A542D7I8"/>
<name>A0A542D7I8_SERFO</name>
<dbReference type="PANTHER" id="PTHR33420:SF34">
    <property type="entry name" value="MINOR FIMBRIAL SUBUNIT"/>
    <property type="match status" value="1"/>
</dbReference>
<gene>
    <name evidence="3" type="ORF">FHU10_1016</name>
</gene>
<comment type="caution">
    <text evidence="3">The sequence shown here is derived from an EMBL/GenBank/DDBJ whole genome shotgun (WGS) entry which is preliminary data.</text>
</comment>
<dbReference type="Pfam" id="PF00419">
    <property type="entry name" value="Fimbrial"/>
    <property type="match status" value="1"/>
</dbReference>
<dbReference type="GO" id="GO:0009289">
    <property type="term" value="C:pilus"/>
    <property type="evidence" value="ECO:0007669"/>
    <property type="project" value="InterPro"/>
</dbReference>
<reference evidence="3" key="2">
    <citation type="submission" date="2019-08" db="EMBL/GenBank/DDBJ databases">
        <title>Investigation of anaerobic lignin degradation for improved lignocellulosic biofuels.</title>
        <authorList>
            <person name="Deangelis K.PhD."/>
        </authorList>
    </citation>
    <scope>NUCLEOTIDE SEQUENCE [LARGE SCALE GENOMIC DNA]</scope>
    <source>
        <strain evidence="3">128R</strain>
    </source>
</reference>
<evidence type="ECO:0000256" key="1">
    <source>
        <dbReference type="SAM" id="SignalP"/>
    </source>
</evidence>
<dbReference type="EMBL" id="VISQ01000001">
    <property type="protein sequence ID" value="TVZ68564.1"/>
    <property type="molecule type" value="Genomic_DNA"/>
</dbReference>
<organism evidence="3">
    <name type="scientific">Serratia fonticola</name>
    <dbReference type="NCBI Taxonomy" id="47917"/>
    <lineage>
        <taxon>Bacteria</taxon>
        <taxon>Pseudomonadati</taxon>
        <taxon>Pseudomonadota</taxon>
        <taxon>Gammaproteobacteria</taxon>
        <taxon>Enterobacterales</taxon>
        <taxon>Yersiniaceae</taxon>
        <taxon>Serratia</taxon>
    </lineage>
</organism>
<evidence type="ECO:0000259" key="2">
    <source>
        <dbReference type="Pfam" id="PF00419"/>
    </source>
</evidence>